<dbReference type="InterPro" id="IPR039429">
    <property type="entry name" value="SHMT-like_dom"/>
</dbReference>
<keyword evidence="5 7" id="KW-0808">Transferase</keyword>
<feature type="binding site" evidence="7">
    <location>
        <begin position="121"/>
        <end position="123"/>
    </location>
    <ligand>
        <name>(6S)-5,6,7,8-tetrahydrofolate</name>
        <dbReference type="ChEBI" id="CHEBI:57453"/>
    </ligand>
</feature>
<accession>A0ABT9YHS7</accession>
<name>A0ABT9YHS7_9BACI</name>
<comment type="subcellular location">
    <subcellularLocation>
        <location evidence="7">Cytoplasm</location>
    </subcellularLocation>
</comment>
<evidence type="ECO:0000313" key="9">
    <source>
        <dbReference type="EMBL" id="MDQ0207045.1"/>
    </source>
</evidence>
<feature type="site" description="Plays an important role in substrate specificity" evidence="7">
    <location>
        <position position="225"/>
    </location>
</feature>
<gene>
    <name evidence="7" type="primary">glyA</name>
    <name evidence="9" type="ORF">J2S05_001844</name>
</gene>
<feature type="binding site" evidence="7">
    <location>
        <position position="117"/>
    </location>
    <ligand>
        <name>(6S)-5,6,7,8-tetrahydrofolate</name>
        <dbReference type="ChEBI" id="CHEBI:57453"/>
    </ligand>
</feature>
<evidence type="ECO:0000256" key="6">
    <source>
        <dbReference type="ARBA" id="ARBA00022898"/>
    </source>
</evidence>
<dbReference type="EMBL" id="JAUSUA010000002">
    <property type="protein sequence ID" value="MDQ0207045.1"/>
    <property type="molecule type" value="Genomic_DNA"/>
</dbReference>
<dbReference type="InterPro" id="IPR019798">
    <property type="entry name" value="Ser_HO-MeTrfase_PLP_BS"/>
</dbReference>
<comment type="subunit">
    <text evidence="7">Homodimer.</text>
</comment>
<evidence type="ECO:0000256" key="2">
    <source>
        <dbReference type="ARBA" id="ARBA00006376"/>
    </source>
</evidence>
<comment type="cofactor">
    <cofactor evidence="1 7">
        <name>pyridoxal 5'-phosphate</name>
        <dbReference type="ChEBI" id="CHEBI:597326"/>
    </cofactor>
</comment>
<dbReference type="InterPro" id="IPR015421">
    <property type="entry name" value="PyrdxlP-dep_Trfase_major"/>
</dbReference>
<dbReference type="InterPro" id="IPR015422">
    <property type="entry name" value="PyrdxlP-dep_Trfase_small"/>
</dbReference>
<evidence type="ECO:0000256" key="4">
    <source>
        <dbReference type="ARBA" id="ARBA00022605"/>
    </source>
</evidence>
<comment type="pathway">
    <text evidence="7">One-carbon metabolism; tetrahydrofolate interconversion.</text>
</comment>
<comment type="similarity">
    <text evidence="2 7">Belongs to the SHMT family.</text>
</comment>
<evidence type="ECO:0000256" key="5">
    <source>
        <dbReference type="ARBA" id="ARBA00022679"/>
    </source>
</evidence>
<dbReference type="HAMAP" id="MF_00051">
    <property type="entry name" value="SHMT"/>
    <property type="match status" value="1"/>
</dbReference>
<feature type="binding site" evidence="7">
    <location>
        <begin position="353"/>
        <end position="355"/>
    </location>
    <ligand>
        <name>(6S)-5,6,7,8-tetrahydrofolate</name>
        <dbReference type="ChEBI" id="CHEBI:57453"/>
    </ligand>
</feature>
<comment type="caution">
    <text evidence="9">The sequence shown here is derived from an EMBL/GenBank/DDBJ whole genome shotgun (WGS) entry which is preliminary data.</text>
</comment>
<evidence type="ECO:0000313" key="10">
    <source>
        <dbReference type="Proteomes" id="UP001225034"/>
    </source>
</evidence>
<dbReference type="PIRSF" id="PIRSF000412">
    <property type="entry name" value="SHMT"/>
    <property type="match status" value="1"/>
</dbReference>
<dbReference type="PANTHER" id="PTHR11680">
    <property type="entry name" value="SERINE HYDROXYMETHYLTRANSFERASE"/>
    <property type="match status" value="1"/>
</dbReference>
<sequence>MENLKKQDPKILEAINLELGRQRDKIELIASENFVSEAVMEAQGSVLTNKYAEGYPGRRYYGGCEYVDIVEEIAQERVNQIFGSAYANVQPHSGAQANMAVYFTVLEQGDTVLGMNLSHGGHLTHGSPVNFSGVQYNFVEYGVDKETQLIDYDVVRELAKEHKPKMIVAGASAYPRAIDFAKFREIADEVGAYLMVDMAHIAGLVAAGLHQNPVPHAHFVTSTTHKTLRGPRGGIILTNEEIGEKYGKALNKSIFPGIQGGPLMHVISAKAVAFGEALQPEFKTYAQNVIDNSKRLGEALQAEGINLVSGGSDNHLLLMDLQSLELTGKVAEKALDHVGITTNKNTIPFDPQSPFVTSGIRLGTAAVTSRGFDAEAMEEVGKLIALTLKNVEDEEVAEQVRARVANLTAKYPMYPNL</sequence>
<dbReference type="NCBIfam" id="NF000586">
    <property type="entry name" value="PRK00011.1"/>
    <property type="match status" value="1"/>
</dbReference>
<comment type="catalytic activity">
    <reaction evidence="7">
        <text>(6R)-5,10-methylene-5,6,7,8-tetrahydrofolate + glycine + H2O = (6S)-5,6,7,8-tetrahydrofolate + L-serine</text>
        <dbReference type="Rhea" id="RHEA:15481"/>
        <dbReference type="ChEBI" id="CHEBI:15377"/>
        <dbReference type="ChEBI" id="CHEBI:15636"/>
        <dbReference type="ChEBI" id="CHEBI:33384"/>
        <dbReference type="ChEBI" id="CHEBI:57305"/>
        <dbReference type="ChEBI" id="CHEBI:57453"/>
        <dbReference type="EC" id="2.1.2.1"/>
    </reaction>
</comment>
<dbReference type="SUPFAM" id="SSF53383">
    <property type="entry name" value="PLP-dependent transferases"/>
    <property type="match status" value="1"/>
</dbReference>
<keyword evidence="10" id="KW-1185">Reference proteome</keyword>
<keyword evidence="3 7" id="KW-0554">One-carbon metabolism</keyword>
<dbReference type="GO" id="GO:0004372">
    <property type="term" value="F:glycine hydroxymethyltransferase activity"/>
    <property type="evidence" value="ECO:0007669"/>
    <property type="project" value="UniProtKB-EC"/>
</dbReference>
<keyword evidence="6 7" id="KW-0663">Pyridoxal phosphate</keyword>
<dbReference type="PROSITE" id="PS00096">
    <property type="entry name" value="SHMT"/>
    <property type="match status" value="1"/>
</dbReference>
<dbReference type="RefSeq" id="WP_306982007.1">
    <property type="nucleotide sequence ID" value="NZ_JAUSUA010000002.1"/>
</dbReference>
<dbReference type="InterPro" id="IPR049943">
    <property type="entry name" value="Ser_HO-MeTrfase-like"/>
</dbReference>
<dbReference type="InterPro" id="IPR015424">
    <property type="entry name" value="PyrdxlP-dep_Trfase"/>
</dbReference>
<dbReference type="Gene3D" id="3.90.1150.10">
    <property type="entry name" value="Aspartate Aminotransferase, domain 1"/>
    <property type="match status" value="1"/>
</dbReference>
<dbReference type="Gene3D" id="3.40.640.10">
    <property type="entry name" value="Type I PLP-dependent aspartate aminotransferase-like (Major domain)"/>
    <property type="match status" value="1"/>
</dbReference>
<evidence type="ECO:0000256" key="3">
    <source>
        <dbReference type="ARBA" id="ARBA00022563"/>
    </source>
</evidence>
<dbReference type="Pfam" id="PF00464">
    <property type="entry name" value="SHMT"/>
    <property type="match status" value="1"/>
</dbReference>
<protein>
    <recommendedName>
        <fullName evidence="7">Serine hydroxymethyltransferase</fullName>
        <shortName evidence="7">SHMT</shortName>
        <shortName evidence="7">Serine methylase</shortName>
        <ecNumber evidence="7">2.1.2.1</ecNumber>
    </recommendedName>
</protein>
<dbReference type="EC" id="2.1.2.1" evidence="7"/>
<evidence type="ECO:0000259" key="8">
    <source>
        <dbReference type="Pfam" id="PF00464"/>
    </source>
</evidence>
<dbReference type="Proteomes" id="UP001225034">
    <property type="component" value="Unassembled WGS sequence"/>
</dbReference>
<feature type="domain" description="Serine hydroxymethyltransferase-like" evidence="8">
    <location>
        <begin position="4"/>
        <end position="384"/>
    </location>
</feature>
<reference evidence="9 10" key="1">
    <citation type="submission" date="2023-07" db="EMBL/GenBank/DDBJ databases">
        <title>Genomic Encyclopedia of Type Strains, Phase IV (KMG-IV): sequencing the most valuable type-strain genomes for metagenomic binning, comparative biology and taxonomic classification.</title>
        <authorList>
            <person name="Goeker M."/>
        </authorList>
    </citation>
    <scope>NUCLEOTIDE SEQUENCE [LARGE SCALE GENOMIC DNA]</scope>
    <source>
        <strain evidence="9 10">DSM 19154</strain>
    </source>
</reference>
<dbReference type="InterPro" id="IPR001085">
    <property type="entry name" value="Ser_HO-MeTrfase"/>
</dbReference>
<evidence type="ECO:0000256" key="1">
    <source>
        <dbReference type="ARBA" id="ARBA00001933"/>
    </source>
</evidence>
<keyword evidence="4 7" id="KW-0028">Amino-acid biosynthesis</keyword>
<organism evidence="9 10">
    <name type="scientific">Alkalicoccobacillus murimartini</name>
    <dbReference type="NCBI Taxonomy" id="171685"/>
    <lineage>
        <taxon>Bacteria</taxon>
        <taxon>Bacillati</taxon>
        <taxon>Bacillota</taxon>
        <taxon>Bacilli</taxon>
        <taxon>Bacillales</taxon>
        <taxon>Bacillaceae</taxon>
        <taxon>Alkalicoccobacillus</taxon>
    </lineage>
</organism>
<dbReference type="CDD" id="cd00378">
    <property type="entry name" value="SHMT"/>
    <property type="match status" value="1"/>
</dbReference>
<comment type="pathway">
    <text evidence="7">Amino-acid biosynthesis; glycine biosynthesis; glycine from L-serine: step 1/1.</text>
</comment>
<proteinExistence type="inferred from homology"/>
<keyword evidence="7" id="KW-0963">Cytoplasm</keyword>
<comment type="function">
    <text evidence="7">Catalyzes the reversible interconversion of serine and glycine with tetrahydrofolate (THF) serving as the one-carbon carrier. This reaction serves as the major source of one-carbon groups required for the biosynthesis of purines, thymidylate, methionine, and other important biomolecules. Also exhibits THF-independent aldolase activity toward beta-hydroxyamino acids, producing glycine and aldehydes, via a retro-aldol mechanism.</text>
</comment>
<dbReference type="PANTHER" id="PTHR11680:SF35">
    <property type="entry name" value="SERINE HYDROXYMETHYLTRANSFERASE 1"/>
    <property type="match status" value="1"/>
</dbReference>
<evidence type="ECO:0000256" key="7">
    <source>
        <dbReference type="HAMAP-Rule" id="MF_00051"/>
    </source>
</evidence>
<feature type="binding site" evidence="7">
    <location>
        <position position="244"/>
    </location>
    <ligand>
        <name>(6S)-5,6,7,8-tetrahydrofolate</name>
        <dbReference type="ChEBI" id="CHEBI:57453"/>
    </ligand>
</feature>
<feature type="modified residue" description="N6-(pyridoxal phosphate)lysine" evidence="7">
    <location>
        <position position="226"/>
    </location>
</feature>